<dbReference type="InterPro" id="IPR006314">
    <property type="entry name" value="Dyp_peroxidase"/>
</dbReference>
<dbReference type="GO" id="GO:0140825">
    <property type="term" value="F:lactoperoxidase activity"/>
    <property type="evidence" value="ECO:0007669"/>
    <property type="project" value="UniProtKB-EC"/>
</dbReference>
<dbReference type="SUPFAM" id="SSF54909">
    <property type="entry name" value="Dimeric alpha+beta barrel"/>
    <property type="match status" value="1"/>
</dbReference>
<dbReference type="AlphaFoldDB" id="A0A1A8XIH1"/>
<sequence>MNIPQPGILLPVPNQARYLSFSLGDPSLIRQGLHMLRELVDGEYTVVGLGQTLVSALDATIPGLKSFPMITAPGLAIENAPEVLWIWLRGEERGEILLRSQRLARALAPAFQLKEIWDAFKYAEGRDLSGYEDGTENPTGDEATSAAIVGTGNQTLAGSSFVATQRWLHNFDSLTSMSENEQDNCIGRRLADNEEMDDAPESAHVKRTAQESFTPEAFVLRRSMPWAEGNNGGLMFVAFGATFYAFEAQLQRMVGADDGIVDAIFKFTQPVSGAYFWCPALKNGKLDLTPLAR</sequence>
<evidence type="ECO:0000256" key="4">
    <source>
        <dbReference type="ARBA" id="ARBA00023002"/>
    </source>
</evidence>
<evidence type="ECO:0000256" key="2">
    <source>
        <dbReference type="ARBA" id="ARBA00022559"/>
    </source>
</evidence>
<dbReference type="InterPro" id="IPR048328">
    <property type="entry name" value="Dyp_perox_C"/>
</dbReference>
<keyword evidence="5" id="KW-0408">Iron</keyword>
<proteinExistence type="predicted"/>
<dbReference type="GO" id="GO:0046872">
    <property type="term" value="F:metal ion binding"/>
    <property type="evidence" value="ECO:0007669"/>
    <property type="project" value="UniProtKB-KW"/>
</dbReference>
<comment type="cofactor">
    <cofactor evidence="1">
        <name>heme b</name>
        <dbReference type="ChEBI" id="CHEBI:60344"/>
    </cofactor>
</comment>
<gene>
    <name evidence="7" type="ORF">PROAA_1400008</name>
</gene>
<reference evidence="7 8" key="1">
    <citation type="submission" date="2016-06" db="EMBL/GenBank/DDBJ databases">
        <authorList>
            <person name="Kjaerup R.B."/>
            <person name="Dalgaard T.S."/>
            <person name="Juul-Madsen H.R."/>
        </authorList>
    </citation>
    <scope>NUCLEOTIDE SEQUENCE [LARGE SCALE GENOMIC DNA]</scope>
    <source>
        <strain evidence="7">2</strain>
    </source>
</reference>
<accession>A0A1A8XIH1</accession>
<keyword evidence="8" id="KW-1185">Reference proteome</keyword>
<keyword evidence="3" id="KW-0479">Metal-binding</keyword>
<dbReference type="Proteomes" id="UP000199600">
    <property type="component" value="Unassembled WGS sequence"/>
</dbReference>
<organism evidence="7 8">
    <name type="scientific">Candidatus Propionivibrio aalborgensis</name>
    <dbReference type="NCBI Taxonomy" id="1860101"/>
    <lineage>
        <taxon>Bacteria</taxon>
        <taxon>Pseudomonadati</taxon>
        <taxon>Pseudomonadota</taxon>
        <taxon>Betaproteobacteria</taxon>
        <taxon>Rhodocyclales</taxon>
        <taxon>Rhodocyclaceae</taxon>
        <taxon>Propionivibrio</taxon>
    </lineage>
</organism>
<dbReference type="PROSITE" id="PS51404">
    <property type="entry name" value="DYP_PEROXIDASE"/>
    <property type="match status" value="1"/>
</dbReference>
<name>A0A1A8XIH1_9RHOO</name>
<dbReference type="RefSeq" id="WP_186410004.1">
    <property type="nucleotide sequence ID" value="NZ_FLQY01000047.1"/>
</dbReference>
<dbReference type="EC" id="1.11.1.7" evidence="7"/>
<dbReference type="PANTHER" id="PTHR30521">
    <property type="entry name" value="DEFERROCHELATASE/PEROXIDASE"/>
    <property type="match status" value="1"/>
</dbReference>
<keyword evidence="2 7" id="KW-0575">Peroxidase</keyword>
<dbReference type="InterPro" id="IPR011008">
    <property type="entry name" value="Dimeric_a/b-barrel"/>
</dbReference>
<dbReference type="Pfam" id="PF20628">
    <property type="entry name" value="Dyp_perox_C"/>
    <property type="match status" value="1"/>
</dbReference>
<evidence type="ECO:0000256" key="1">
    <source>
        <dbReference type="ARBA" id="ARBA00001970"/>
    </source>
</evidence>
<dbReference type="EMBL" id="FLQY01000047">
    <property type="protein sequence ID" value="SBT04984.1"/>
    <property type="molecule type" value="Genomic_DNA"/>
</dbReference>
<evidence type="ECO:0000256" key="3">
    <source>
        <dbReference type="ARBA" id="ARBA00022723"/>
    </source>
</evidence>
<evidence type="ECO:0000259" key="6">
    <source>
        <dbReference type="Pfam" id="PF20628"/>
    </source>
</evidence>
<evidence type="ECO:0000256" key="5">
    <source>
        <dbReference type="ARBA" id="ARBA00023004"/>
    </source>
</evidence>
<dbReference type="GO" id="GO:0005829">
    <property type="term" value="C:cytosol"/>
    <property type="evidence" value="ECO:0007669"/>
    <property type="project" value="TreeGrafter"/>
</dbReference>
<keyword evidence="4 7" id="KW-0560">Oxidoreductase</keyword>
<dbReference type="PANTHER" id="PTHR30521:SF0">
    <property type="entry name" value="DYP-TYPE PEROXIDASE FAMILY PROTEIN"/>
    <property type="match status" value="1"/>
</dbReference>
<feature type="domain" description="Dyp-type peroxidase C-terminal" evidence="6">
    <location>
        <begin position="125"/>
        <end position="281"/>
    </location>
</feature>
<evidence type="ECO:0000313" key="7">
    <source>
        <dbReference type="EMBL" id="SBT04984.1"/>
    </source>
</evidence>
<dbReference type="NCBIfam" id="TIGR01413">
    <property type="entry name" value="Dyp_perox_fam"/>
    <property type="match status" value="1"/>
</dbReference>
<evidence type="ECO:0000313" key="8">
    <source>
        <dbReference type="Proteomes" id="UP000199600"/>
    </source>
</evidence>
<dbReference type="GO" id="GO:0020037">
    <property type="term" value="F:heme binding"/>
    <property type="evidence" value="ECO:0007669"/>
    <property type="project" value="InterPro"/>
</dbReference>
<protein>
    <submittedName>
        <fullName evidence="7">Dyp-type peroxidase family protein</fullName>
        <ecNumber evidence="7">1.11.1.7</ecNumber>
    </submittedName>
</protein>